<gene>
    <name evidence="1" type="ORF">VCHENC02_2044B</name>
</gene>
<comment type="caution">
    <text evidence="1">The sequence shown here is derived from an EMBL/GenBank/DDBJ whole genome shotgun (WGS) entry which is preliminary data.</text>
</comment>
<dbReference type="EMBL" id="AJSR01000750">
    <property type="protein sequence ID" value="EKM32393.1"/>
    <property type="molecule type" value="Genomic_DNA"/>
</dbReference>
<dbReference type="AlphaFoldDB" id="A0A454D141"/>
<evidence type="ECO:0000313" key="1">
    <source>
        <dbReference type="EMBL" id="EKM32393.1"/>
    </source>
</evidence>
<proteinExistence type="predicted"/>
<protein>
    <submittedName>
        <fullName evidence="1">Uncharacterized protein</fullName>
    </submittedName>
</protein>
<organism evidence="1 2">
    <name type="scientific">Vibrio harveyi</name>
    <name type="common">Beneckea harveyi</name>
    <dbReference type="NCBI Taxonomy" id="669"/>
    <lineage>
        <taxon>Bacteria</taxon>
        <taxon>Pseudomonadati</taxon>
        <taxon>Pseudomonadota</taxon>
        <taxon>Gammaproteobacteria</taxon>
        <taxon>Vibrionales</taxon>
        <taxon>Vibrionaceae</taxon>
        <taxon>Vibrio</taxon>
    </lineage>
</organism>
<accession>A0A454D141</accession>
<feature type="non-terminal residue" evidence="1">
    <location>
        <position position="1"/>
    </location>
</feature>
<reference evidence="1 2" key="1">
    <citation type="submission" date="2012-10" db="EMBL/GenBank/DDBJ databases">
        <title>Genome sequence of Vibrio Cholerae HENC-02.</title>
        <authorList>
            <person name="Eppinger M."/>
            <person name="Hasan N.A."/>
            <person name="Sengamalay N."/>
            <person name="Hine E."/>
            <person name="Su Q."/>
            <person name="Daugherty S.C."/>
            <person name="Young S."/>
            <person name="Sadzewicz L."/>
            <person name="Tallon L."/>
            <person name="Cebula T.A."/>
            <person name="Ravel J."/>
            <person name="Colwell R.R."/>
        </authorList>
    </citation>
    <scope>NUCLEOTIDE SEQUENCE [LARGE SCALE GENOMIC DNA]</scope>
    <source>
        <strain evidence="1 2">HENC-02</strain>
    </source>
</reference>
<sequence length="16" mass="1876">FVLSPSQDFAKDRIRP</sequence>
<name>A0A454D141_VIBHA</name>
<evidence type="ECO:0000313" key="2">
    <source>
        <dbReference type="Proteomes" id="UP000008367"/>
    </source>
</evidence>
<dbReference type="Proteomes" id="UP000008367">
    <property type="component" value="Unassembled WGS sequence"/>
</dbReference>